<feature type="region of interest" description="Disordered" evidence="1">
    <location>
        <begin position="1"/>
        <end position="49"/>
    </location>
</feature>
<proteinExistence type="predicted"/>
<gene>
    <name evidence="2" type="ORF">N1032_08910</name>
</gene>
<evidence type="ECO:0000256" key="1">
    <source>
        <dbReference type="SAM" id="MobiDB-lite"/>
    </source>
</evidence>
<keyword evidence="3" id="KW-1185">Reference proteome</keyword>
<reference evidence="2" key="1">
    <citation type="submission" date="2022-08" db="EMBL/GenBank/DDBJ databases">
        <authorList>
            <person name="Deng Y."/>
            <person name="Han X.-F."/>
            <person name="Zhang Y.-Q."/>
        </authorList>
    </citation>
    <scope>NUCLEOTIDE SEQUENCE</scope>
    <source>
        <strain evidence="2">CPCC 203386</strain>
    </source>
</reference>
<accession>A0ABT2H1S2</accession>
<protein>
    <submittedName>
        <fullName evidence="2">Uncharacterized protein</fullName>
    </submittedName>
</protein>
<evidence type="ECO:0000313" key="2">
    <source>
        <dbReference type="EMBL" id="MCS5733857.1"/>
    </source>
</evidence>
<sequence length="49" mass="5247">MTMSTDPDDDDIEIAGFADEPDPAEAIELEGLTPGRDAETAEPDEPKLD</sequence>
<comment type="caution">
    <text evidence="2">The sequence shown here is derived from an EMBL/GenBank/DDBJ whole genome shotgun (WGS) entry which is preliminary data.</text>
</comment>
<dbReference type="RefSeq" id="WP_259538714.1">
    <property type="nucleotide sequence ID" value="NZ_JANLCJ010000003.1"/>
</dbReference>
<feature type="compositionally biased region" description="Acidic residues" evidence="1">
    <location>
        <begin position="1"/>
        <end position="28"/>
    </location>
</feature>
<feature type="compositionally biased region" description="Basic and acidic residues" evidence="1">
    <location>
        <begin position="36"/>
        <end position="49"/>
    </location>
</feature>
<dbReference type="EMBL" id="JANLCJ010000003">
    <property type="protein sequence ID" value="MCS5733857.1"/>
    <property type="molecule type" value="Genomic_DNA"/>
</dbReference>
<organism evidence="2 3">
    <name type="scientific">Herbiconiux daphne</name>
    <dbReference type="NCBI Taxonomy" id="2970914"/>
    <lineage>
        <taxon>Bacteria</taxon>
        <taxon>Bacillati</taxon>
        <taxon>Actinomycetota</taxon>
        <taxon>Actinomycetes</taxon>
        <taxon>Micrococcales</taxon>
        <taxon>Microbacteriaceae</taxon>
        <taxon>Herbiconiux</taxon>
    </lineage>
</organism>
<dbReference type="Proteomes" id="UP001165586">
    <property type="component" value="Unassembled WGS sequence"/>
</dbReference>
<name>A0ABT2H1S2_9MICO</name>
<evidence type="ECO:0000313" key="3">
    <source>
        <dbReference type="Proteomes" id="UP001165586"/>
    </source>
</evidence>